<evidence type="ECO:0000313" key="2">
    <source>
        <dbReference type="Proteomes" id="UP000326396"/>
    </source>
</evidence>
<protein>
    <submittedName>
        <fullName evidence="1">Uncharacterized protein</fullName>
    </submittedName>
</protein>
<dbReference type="OrthoDB" id="10393298at2759"/>
<evidence type="ECO:0000313" key="1">
    <source>
        <dbReference type="EMBL" id="KAD3336934.1"/>
    </source>
</evidence>
<dbReference type="Proteomes" id="UP000326396">
    <property type="component" value="Linkage Group LG6"/>
</dbReference>
<comment type="caution">
    <text evidence="1">The sequence shown here is derived from an EMBL/GenBank/DDBJ whole genome shotgun (WGS) entry which is preliminary data.</text>
</comment>
<accession>A0A5N6M8J1</accession>
<organism evidence="1 2">
    <name type="scientific">Mikania micrantha</name>
    <name type="common">bitter vine</name>
    <dbReference type="NCBI Taxonomy" id="192012"/>
    <lineage>
        <taxon>Eukaryota</taxon>
        <taxon>Viridiplantae</taxon>
        <taxon>Streptophyta</taxon>
        <taxon>Embryophyta</taxon>
        <taxon>Tracheophyta</taxon>
        <taxon>Spermatophyta</taxon>
        <taxon>Magnoliopsida</taxon>
        <taxon>eudicotyledons</taxon>
        <taxon>Gunneridae</taxon>
        <taxon>Pentapetalae</taxon>
        <taxon>asterids</taxon>
        <taxon>campanulids</taxon>
        <taxon>Asterales</taxon>
        <taxon>Asteraceae</taxon>
        <taxon>Asteroideae</taxon>
        <taxon>Heliantheae alliance</taxon>
        <taxon>Eupatorieae</taxon>
        <taxon>Mikania</taxon>
    </lineage>
</organism>
<sequence length="226" mass="27351">MPASHTKVYRTKGYRSEGQILSWAYFQDLNCYVVKRERGILYFRYPHDFKTLPGFEVNQLARLKMLYSEDSVMSAWFSRQIQYEYQKRWINFKPQEPERYYQPEINADTRIHKVILKWLPPKVTRKIRLRKMHQDFLDSFRWWYYDGRTAEALIVLCKDNKWDTVRIFDPMWLTNLSHNDVKALCRCQIFFEVSDMEQALQLVFGIHAGSDWKAISDKYFKKGADK</sequence>
<dbReference type="AlphaFoldDB" id="A0A5N6M8J1"/>
<name>A0A5N6M8J1_9ASTR</name>
<gene>
    <name evidence="1" type="ORF">E3N88_32454</name>
</gene>
<dbReference type="EMBL" id="SZYD01000016">
    <property type="protein sequence ID" value="KAD3336934.1"/>
    <property type="molecule type" value="Genomic_DNA"/>
</dbReference>
<reference evidence="1 2" key="1">
    <citation type="submission" date="2019-05" db="EMBL/GenBank/DDBJ databases">
        <title>Mikania micrantha, genome provides insights into the molecular mechanism of rapid growth.</title>
        <authorList>
            <person name="Liu B."/>
        </authorList>
    </citation>
    <scope>NUCLEOTIDE SEQUENCE [LARGE SCALE GENOMIC DNA]</scope>
    <source>
        <strain evidence="1">NLD-2019</strain>
        <tissue evidence="1">Leaf</tissue>
    </source>
</reference>
<proteinExistence type="predicted"/>
<keyword evidence="2" id="KW-1185">Reference proteome</keyword>